<evidence type="ECO:0000313" key="1">
    <source>
        <dbReference type="EMBL" id="KAG8377508.1"/>
    </source>
</evidence>
<organism evidence="1 2">
    <name type="scientific">Buddleja alternifolia</name>
    <dbReference type="NCBI Taxonomy" id="168488"/>
    <lineage>
        <taxon>Eukaryota</taxon>
        <taxon>Viridiplantae</taxon>
        <taxon>Streptophyta</taxon>
        <taxon>Embryophyta</taxon>
        <taxon>Tracheophyta</taxon>
        <taxon>Spermatophyta</taxon>
        <taxon>Magnoliopsida</taxon>
        <taxon>eudicotyledons</taxon>
        <taxon>Gunneridae</taxon>
        <taxon>Pentapetalae</taxon>
        <taxon>asterids</taxon>
        <taxon>lamiids</taxon>
        <taxon>Lamiales</taxon>
        <taxon>Scrophulariaceae</taxon>
        <taxon>Buddlejeae</taxon>
        <taxon>Buddleja</taxon>
    </lineage>
</organism>
<accession>A0AAV6X4R3</accession>
<gene>
    <name evidence="1" type="ORF">BUALT_Bualt08G0040200</name>
</gene>
<sequence length="86" mass="9139">MVGFGLGSVIQCFDWERVGEELVDMTEAVGLTLPRAQPLMASCKVRPVAEKLGITPNAGKSESFISCAQSPSSAGDTHILWPCFAP</sequence>
<dbReference type="Proteomes" id="UP000826271">
    <property type="component" value="Unassembled WGS sequence"/>
</dbReference>
<reference evidence="1" key="1">
    <citation type="submission" date="2019-10" db="EMBL/GenBank/DDBJ databases">
        <authorList>
            <person name="Zhang R."/>
            <person name="Pan Y."/>
            <person name="Wang J."/>
            <person name="Ma R."/>
            <person name="Yu S."/>
        </authorList>
    </citation>
    <scope>NUCLEOTIDE SEQUENCE</scope>
    <source>
        <strain evidence="1">LA-IB0</strain>
        <tissue evidence="1">Leaf</tissue>
    </source>
</reference>
<name>A0AAV6X4R3_9LAMI</name>
<comment type="caution">
    <text evidence="1">The sequence shown here is derived from an EMBL/GenBank/DDBJ whole genome shotgun (WGS) entry which is preliminary data.</text>
</comment>
<evidence type="ECO:0000313" key="2">
    <source>
        <dbReference type="Proteomes" id="UP000826271"/>
    </source>
</evidence>
<dbReference type="AlphaFoldDB" id="A0AAV6X4R3"/>
<keyword evidence="2" id="KW-1185">Reference proteome</keyword>
<proteinExistence type="predicted"/>
<dbReference type="EMBL" id="WHWC01000008">
    <property type="protein sequence ID" value="KAG8377508.1"/>
    <property type="molecule type" value="Genomic_DNA"/>
</dbReference>
<protein>
    <submittedName>
        <fullName evidence="1">Uncharacterized protein</fullName>
    </submittedName>
</protein>